<gene>
    <name evidence="5" type="ORF">KAF25_005796</name>
</gene>
<protein>
    <recommendedName>
        <fullName evidence="4">3'-5' exonuclease domain-containing protein</fullName>
    </recommendedName>
</protein>
<organism evidence="5 6">
    <name type="scientific">Fusarium avenaceum</name>
    <dbReference type="NCBI Taxonomy" id="40199"/>
    <lineage>
        <taxon>Eukaryota</taxon>
        <taxon>Fungi</taxon>
        <taxon>Dikarya</taxon>
        <taxon>Ascomycota</taxon>
        <taxon>Pezizomycotina</taxon>
        <taxon>Sordariomycetes</taxon>
        <taxon>Hypocreomycetidae</taxon>
        <taxon>Hypocreales</taxon>
        <taxon>Nectriaceae</taxon>
        <taxon>Fusarium</taxon>
        <taxon>Fusarium tricinctum species complex</taxon>
    </lineage>
</organism>
<dbReference type="Gene3D" id="3.30.420.10">
    <property type="entry name" value="Ribonuclease H-like superfamily/Ribonuclease H"/>
    <property type="match status" value="1"/>
</dbReference>
<keyword evidence="6" id="KW-1185">Reference proteome</keyword>
<comment type="caution">
    <text evidence="5">The sequence shown here is derived from an EMBL/GenBank/DDBJ whole genome shotgun (WGS) entry which is preliminary data.</text>
</comment>
<dbReference type="GO" id="GO:0005737">
    <property type="term" value="C:cytoplasm"/>
    <property type="evidence" value="ECO:0007669"/>
    <property type="project" value="TreeGrafter"/>
</dbReference>
<evidence type="ECO:0000313" key="6">
    <source>
        <dbReference type="Proteomes" id="UP000782241"/>
    </source>
</evidence>
<dbReference type="PANTHER" id="PTHR13620:SF104">
    <property type="entry name" value="EXONUCLEASE 3'-5' DOMAIN-CONTAINING PROTEIN 2"/>
    <property type="match status" value="1"/>
</dbReference>
<name>A0A9P7H3N1_9HYPO</name>
<dbReference type="GO" id="GO:0008408">
    <property type="term" value="F:3'-5' exonuclease activity"/>
    <property type="evidence" value="ECO:0007669"/>
    <property type="project" value="InterPro"/>
</dbReference>
<dbReference type="InterPro" id="IPR051132">
    <property type="entry name" value="3-5_Exonuclease_domain"/>
</dbReference>
<feature type="region of interest" description="Disordered" evidence="3">
    <location>
        <begin position="427"/>
        <end position="449"/>
    </location>
</feature>
<dbReference type="InterPro" id="IPR002562">
    <property type="entry name" value="3'-5'_exonuclease_dom"/>
</dbReference>
<evidence type="ECO:0000256" key="1">
    <source>
        <dbReference type="ARBA" id="ARBA00022722"/>
    </source>
</evidence>
<evidence type="ECO:0000256" key="3">
    <source>
        <dbReference type="SAM" id="MobiDB-lite"/>
    </source>
</evidence>
<reference evidence="5" key="1">
    <citation type="submission" date="2021-04" db="EMBL/GenBank/DDBJ databases">
        <title>Draft genome of Fusarium avenaceum strain F156N33, isolated from an atmospheric sample in Virginia.</title>
        <authorList>
            <person name="Yang S."/>
            <person name="Vinatzer B.A."/>
            <person name="Coleman J."/>
        </authorList>
    </citation>
    <scope>NUCLEOTIDE SEQUENCE</scope>
    <source>
        <strain evidence="5">F156N33</strain>
    </source>
</reference>
<feature type="domain" description="3'-5' exonuclease" evidence="4">
    <location>
        <begin position="214"/>
        <end position="402"/>
    </location>
</feature>
<sequence>MGLCHNGSWTLATSQSLHRMRLSLQGSIAGSVSSLTRTRRFYHIRTKFGSNMSPTIKNRLWNPAFGIRFPPKADQQPPYPFLDITRFVHTPASSSEAAPNPDVEVDEFGEGDDFERDAAEWFDQQDQLVTSVTETISEGTQVALGTDGNLIDASKQESTPIETVGPPLTSLDYTVDTELWAAARKRKAGSHDSFWSYKMYRRILDNGEQQNVKVHYCTSKHTMEHVCQTYFADEKVIGFDLEWLIGQRTTVNPRRNVSLIQIASPSRIGLFHVALFAKDDFVAPTFKRIMEDESVTKVGVAIKGDCTRLKNNLGIESKGIIELSHIYKLVKFTKSGELNRINKVMVSLAAQTQEILGLPLFKGDDVRSSNWMLRLSPDQVAYSASDAYVGLQLYYILEQEREKLQPTPPRPHFVEKNLPIQFLTADDVDESDETSESGESEVITDVEAELDDPEVKVAKPLVKSTTTTKTKPSTKITPPEKQAKATRDVRIVAAEDDAREYHDNTKNVRVTVSTLRSYFLWHDNQSLTPEAIAALLRTPPLKTNTVVSYILDSIIAEKLPYSKERLRTEVLSHLAPEARLATRYRGLVADSQESEEEL</sequence>
<accession>A0A9P7H3N1</accession>
<dbReference type="GO" id="GO:0005634">
    <property type="term" value="C:nucleus"/>
    <property type="evidence" value="ECO:0007669"/>
    <property type="project" value="TreeGrafter"/>
</dbReference>
<dbReference type="GO" id="GO:0006139">
    <property type="term" value="P:nucleobase-containing compound metabolic process"/>
    <property type="evidence" value="ECO:0007669"/>
    <property type="project" value="InterPro"/>
</dbReference>
<dbReference type="Proteomes" id="UP000782241">
    <property type="component" value="Unassembled WGS sequence"/>
</dbReference>
<dbReference type="EMBL" id="JAGPUO010000007">
    <property type="protein sequence ID" value="KAG5661674.1"/>
    <property type="molecule type" value="Genomic_DNA"/>
</dbReference>
<dbReference type="CDD" id="cd06141">
    <property type="entry name" value="WRN_exo"/>
    <property type="match status" value="1"/>
</dbReference>
<dbReference type="InterPro" id="IPR036397">
    <property type="entry name" value="RNaseH_sf"/>
</dbReference>
<keyword evidence="2" id="KW-0378">Hydrolase</keyword>
<dbReference type="AlphaFoldDB" id="A0A9P7H3N1"/>
<evidence type="ECO:0000259" key="4">
    <source>
        <dbReference type="SMART" id="SM00474"/>
    </source>
</evidence>
<dbReference type="SMART" id="SM00474">
    <property type="entry name" value="35EXOc"/>
    <property type="match status" value="1"/>
</dbReference>
<evidence type="ECO:0000256" key="2">
    <source>
        <dbReference type="ARBA" id="ARBA00022801"/>
    </source>
</evidence>
<proteinExistence type="predicted"/>
<dbReference type="GO" id="GO:0003676">
    <property type="term" value="F:nucleic acid binding"/>
    <property type="evidence" value="ECO:0007669"/>
    <property type="project" value="InterPro"/>
</dbReference>
<evidence type="ECO:0000313" key="5">
    <source>
        <dbReference type="EMBL" id="KAG5661674.1"/>
    </source>
</evidence>
<feature type="compositionally biased region" description="Low complexity" evidence="3">
    <location>
        <begin position="463"/>
        <end position="479"/>
    </location>
</feature>
<keyword evidence="1" id="KW-0540">Nuclease</keyword>
<dbReference type="PANTHER" id="PTHR13620">
    <property type="entry name" value="3-5 EXONUCLEASE"/>
    <property type="match status" value="1"/>
</dbReference>
<feature type="region of interest" description="Disordered" evidence="3">
    <location>
        <begin position="463"/>
        <end position="486"/>
    </location>
</feature>
<dbReference type="InterPro" id="IPR012337">
    <property type="entry name" value="RNaseH-like_sf"/>
</dbReference>
<dbReference type="Pfam" id="PF01612">
    <property type="entry name" value="DNA_pol_A_exo1"/>
    <property type="match status" value="1"/>
</dbReference>
<dbReference type="SUPFAM" id="SSF53098">
    <property type="entry name" value="Ribonuclease H-like"/>
    <property type="match status" value="1"/>
</dbReference>